<gene>
    <name evidence="2" type="ORF">CTEN210_04178</name>
</gene>
<comment type="caution">
    <text evidence="2">The sequence shown here is derived from an EMBL/GenBank/DDBJ whole genome shotgun (WGS) entry which is preliminary data.</text>
</comment>
<accession>A0AAD3H2I1</accession>
<feature type="chain" id="PRO_5042167155" evidence="1">
    <location>
        <begin position="17"/>
        <end position="372"/>
    </location>
</feature>
<dbReference type="EMBL" id="BLLK01000023">
    <property type="protein sequence ID" value="GFH47703.1"/>
    <property type="molecule type" value="Genomic_DNA"/>
</dbReference>
<proteinExistence type="predicted"/>
<keyword evidence="1" id="KW-0732">Signal</keyword>
<organism evidence="2 3">
    <name type="scientific">Chaetoceros tenuissimus</name>
    <dbReference type="NCBI Taxonomy" id="426638"/>
    <lineage>
        <taxon>Eukaryota</taxon>
        <taxon>Sar</taxon>
        <taxon>Stramenopiles</taxon>
        <taxon>Ochrophyta</taxon>
        <taxon>Bacillariophyta</taxon>
        <taxon>Coscinodiscophyceae</taxon>
        <taxon>Chaetocerotophycidae</taxon>
        <taxon>Chaetocerotales</taxon>
        <taxon>Chaetocerotaceae</taxon>
        <taxon>Chaetoceros</taxon>
    </lineage>
</organism>
<name>A0AAD3H2I1_9STRA</name>
<keyword evidence="3" id="KW-1185">Reference proteome</keyword>
<dbReference type="PANTHER" id="PTHR34044:SF1">
    <property type="entry name" value="NUCLEAR PROTEIN"/>
    <property type="match status" value="1"/>
</dbReference>
<dbReference type="PANTHER" id="PTHR34044">
    <property type="entry name" value="NUCLEAR PROTEIN"/>
    <property type="match status" value="1"/>
</dbReference>
<reference evidence="2 3" key="1">
    <citation type="journal article" date="2021" name="Sci. Rep.">
        <title>The genome of the diatom Chaetoceros tenuissimus carries an ancient integrated fragment of an extant virus.</title>
        <authorList>
            <person name="Hongo Y."/>
            <person name="Kimura K."/>
            <person name="Takaki Y."/>
            <person name="Yoshida Y."/>
            <person name="Baba S."/>
            <person name="Kobayashi G."/>
            <person name="Nagasaki K."/>
            <person name="Hano T."/>
            <person name="Tomaru Y."/>
        </authorList>
    </citation>
    <scope>NUCLEOTIDE SEQUENCE [LARGE SCALE GENOMIC DNA]</scope>
    <source>
        <strain evidence="2 3">NIES-3715</strain>
    </source>
</reference>
<protein>
    <submittedName>
        <fullName evidence="2">Uncharacterized protein</fullName>
    </submittedName>
</protein>
<feature type="signal peptide" evidence="1">
    <location>
        <begin position="1"/>
        <end position="16"/>
    </location>
</feature>
<evidence type="ECO:0000313" key="3">
    <source>
        <dbReference type="Proteomes" id="UP001054902"/>
    </source>
</evidence>
<dbReference type="AlphaFoldDB" id="A0AAD3H2I1"/>
<evidence type="ECO:0000256" key="1">
    <source>
        <dbReference type="SAM" id="SignalP"/>
    </source>
</evidence>
<sequence>MNKILLILPLLSTAKAFLAPSAKGLSKIAPLEATWSNGQAIREYQDFLASGKQEIEKEEDTASVIVKSVHHASLSNTVGDAITSMNPKKNDVLLFPTEPLPPTLDGKESYPIYVTIPPTELELFIKTLPDDWKAKREDFVFLSGGPQCGCIEPILKDYGYARDSMTQLLCGSFTTPDTNIGKPRDLSCNIGSDSYGEVKTAGETAVCGKWAGAVEQRFTEAGIKCKSGFYREWRRLMWERAAFDAVFNLIGAVREEPTTLKDVATYYEQEASDMLWQVTSNLRGWLAVTVAYGFEERLFSFAEMRCGDIPCQISEEMFPYVFCAPLDKGNMLIEYLNYAQQERGLIPNIPLPKCDTRPSLMRQGNLRADGAV</sequence>
<dbReference type="Proteomes" id="UP001054902">
    <property type="component" value="Unassembled WGS sequence"/>
</dbReference>
<evidence type="ECO:0000313" key="2">
    <source>
        <dbReference type="EMBL" id="GFH47703.1"/>
    </source>
</evidence>